<keyword evidence="2" id="KW-1185">Reference proteome</keyword>
<organism evidence="2 3">
    <name type="scientific">Spinacia oleracea</name>
    <name type="common">Spinach</name>
    <dbReference type="NCBI Taxonomy" id="3562"/>
    <lineage>
        <taxon>Eukaryota</taxon>
        <taxon>Viridiplantae</taxon>
        <taxon>Streptophyta</taxon>
        <taxon>Embryophyta</taxon>
        <taxon>Tracheophyta</taxon>
        <taxon>Spermatophyta</taxon>
        <taxon>Magnoliopsida</taxon>
        <taxon>eudicotyledons</taxon>
        <taxon>Gunneridae</taxon>
        <taxon>Pentapetalae</taxon>
        <taxon>Caryophyllales</taxon>
        <taxon>Chenopodiaceae</taxon>
        <taxon>Chenopodioideae</taxon>
        <taxon>Anserineae</taxon>
        <taxon>Spinacia</taxon>
    </lineage>
</organism>
<dbReference type="PANTHER" id="PTHR46224:SF67">
    <property type="entry name" value="HSP70-HSP90 ORGANIZING PROTEIN 3-LIKE"/>
    <property type="match status" value="1"/>
</dbReference>
<dbReference type="RefSeq" id="XP_056683558.1">
    <property type="nucleotide sequence ID" value="XM_056827580.1"/>
</dbReference>
<gene>
    <name evidence="3 4" type="primary">LOC130459937</name>
</gene>
<reference evidence="2" key="1">
    <citation type="journal article" date="2021" name="Nat. Commun.">
        <title>Genomic analyses provide insights into spinach domestication and the genetic basis of agronomic traits.</title>
        <authorList>
            <person name="Cai X."/>
            <person name="Sun X."/>
            <person name="Xu C."/>
            <person name="Sun H."/>
            <person name="Wang X."/>
            <person name="Ge C."/>
            <person name="Zhang Z."/>
            <person name="Wang Q."/>
            <person name="Fei Z."/>
            <person name="Jiao C."/>
            <person name="Wang Q."/>
        </authorList>
    </citation>
    <scope>NUCLEOTIDE SEQUENCE [LARGE SCALE GENOMIC DNA]</scope>
    <source>
        <strain evidence="2">cv. Varoflay</strain>
    </source>
</reference>
<evidence type="ECO:0000313" key="2">
    <source>
        <dbReference type="Proteomes" id="UP000813463"/>
    </source>
</evidence>
<dbReference type="RefSeq" id="XP_056683557.1">
    <property type="nucleotide sequence ID" value="XM_056827579.1"/>
</dbReference>
<dbReference type="SUPFAM" id="SSF48403">
    <property type="entry name" value="Ankyrin repeat"/>
    <property type="match status" value="1"/>
</dbReference>
<feature type="repeat" description="ANK" evidence="1">
    <location>
        <begin position="32"/>
        <end position="64"/>
    </location>
</feature>
<dbReference type="PANTHER" id="PTHR46224">
    <property type="entry name" value="ANKYRIN REPEAT FAMILY PROTEIN"/>
    <property type="match status" value="1"/>
</dbReference>
<name>A0ABM3QJM3_SPIOL</name>
<keyword evidence="1" id="KW-0040">ANK repeat</keyword>
<dbReference type="GeneID" id="130459937"/>
<dbReference type="Proteomes" id="UP000813463">
    <property type="component" value="Chromosome 4"/>
</dbReference>
<dbReference type="InterPro" id="IPR051616">
    <property type="entry name" value="Cul2-RING_E3_ligase_SR"/>
</dbReference>
<dbReference type="PROSITE" id="PS50297">
    <property type="entry name" value="ANK_REP_REGION"/>
    <property type="match status" value="1"/>
</dbReference>
<evidence type="ECO:0000313" key="3">
    <source>
        <dbReference type="RefSeq" id="XP_056683557.1"/>
    </source>
</evidence>
<proteinExistence type="predicted"/>
<evidence type="ECO:0000313" key="4">
    <source>
        <dbReference type="RefSeq" id="XP_056683558.1"/>
    </source>
</evidence>
<dbReference type="InterPro" id="IPR036770">
    <property type="entry name" value="Ankyrin_rpt-contain_sf"/>
</dbReference>
<accession>A0ABM3QJM3</accession>
<dbReference type="SMART" id="SM00248">
    <property type="entry name" value="ANK"/>
    <property type="match status" value="2"/>
</dbReference>
<dbReference type="PROSITE" id="PS50088">
    <property type="entry name" value="ANK_REPEAT"/>
    <property type="match status" value="1"/>
</dbReference>
<dbReference type="InterPro" id="IPR002110">
    <property type="entry name" value="Ankyrin_rpt"/>
</dbReference>
<protein>
    <submittedName>
        <fullName evidence="3 4">Uncharacterized protein</fullName>
    </submittedName>
</protein>
<dbReference type="Gene3D" id="1.25.40.20">
    <property type="entry name" value="Ankyrin repeat-containing domain"/>
    <property type="match status" value="1"/>
</dbReference>
<reference evidence="3 4" key="2">
    <citation type="submission" date="2025-05" db="UniProtKB">
        <authorList>
            <consortium name="RefSeq"/>
        </authorList>
    </citation>
    <scope>IDENTIFICATION</scope>
    <source>
        <tissue evidence="3 4">Leaf</tissue>
    </source>
</reference>
<evidence type="ECO:0000256" key="1">
    <source>
        <dbReference type="PROSITE-ProRule" id="PRU00023"/>
    </source>
</evidence>
<dbReference type="Pfam" id="PF12796">
    <property type="entry name" value="Ank_2"/>
    <property type="match status" value="1"/>
</dbReference>
<sequence length="153" mass="17116">MNIEIRSDYDLLGRSMNIETSQHGADPNLGLQGEKPLIVALSSGNIQIIKCLLKAGADPNTTNFYDYTPIEIAVVEGNLAVVDTLFDVSARIPHIPTWSIHGIHEYLNSEEEKTQEEIVDETDEYIDVHKRIRVAAYYSCYLSCTCSINPEVD</sequence>